<dbReference type="Proteomes" id="UP000034951">
    <property type="component" value="Unassembled WGS sequence"/>
</dbReference>
<name>A0A0G0ZBY3_9BACT</name>
<evidence type="ECO:0000313" key="1">
    <source>
        <dbReference type="EMBL" id="KKS46235.1"/>
    </source>
</evidence>
<gene>
    <name evidence="1" type="ORF">UV10_C0005G0004</name>
</gene>
<reference evidence="1 2" key="1">
    <citation type="journal article" date="2015" name="Nature">
        <title>rRNA introns, odd ribosomes, and small enigmatic genomes across a large radiation of phyla.</title>
        <authorList>
            <person name="Brown C.T."/>
            <person name="Hug L.A."/>
            <person name="Thomas B.C."/>
            <person name="Sharon I."/>
            <person name="Castelle C.J."/>
            <person name="Singh A."/>
            <person name="Wilkins M.J."/>
            <person name="Williams K.H."/>
            <person name="Banfield J.F."/>
        </authorList>
    </citation>
    <scope>NUCLEOTIDE SEQUENCE [LARGE SCALE GENOMIC DNA]</scope>
</reference>
<evidence type="ECO:0000313" key="2">
    <source>
        <dbReference type="Proteomes" id="UP000034951"/>
    </source>
</evidence>
<organism evidence="1 2">
    <name type="scientific">Candidatus Azambacteria bacterium GW2011_GWA1_42_19</name>
    <dbReference type="NCBI Taxonomy" id="1618609"/>
    <lineage>
        <taxon>Bacteria</taxon>
        <taxon>Candidatus Azamiibacteriota</taxon>
    </lineage>
</organism>
<protein>
    <submittedName>
        <fullName evidence="1">Uncharacterized protein</fullName>
    </submittedName>
</protein>
<comment type="caution">
    <text evidence="1">The sequence shown here is derived from an EMBL/GenBank/DDBJ whole genome shotgun (WGS) entry which is preliminary data.</text>
</comment>
<sequence length="97" mass="10884">MWEWENRKNQVEIAELIRRDIARIGTGTIRVSVRPADDGGVNINYNGIVVAEGLNTLEAFMTLAGMMKNGPQNIHIVMPTVSENFAHHYLTGYRATK</sequence>
<accession>A0A0G0ZBY3</accession>
<dbReference type="AlphaFoldDB" id="A0A0G0ZBY3"/>
<dbReference type="EMBL" id="LCDE01000005">
    <property type="protein sequence ID" value="KKS46235.1"/>
    <property type="molecule type" value="Genomic_DNA"/>
</dbReference>
<proteinExistence type="predicted"/>